<feature type="region of interest" description="Disordered" evidence="1">
    <location>
        <begin position="205"/>
        <end position="224"/>
    </location>
</feature>
<reference evidence="2" key="1">
    <citation type="journal article" date="2021" name="Proc. Natl. Acad. Sci. U.S.A.">
        <title>Three genomes in the algal genus Volvox reveal the fate of a haploid sex-determining region after a transition to homothallism.</title>
        <authorList>
            <person name="Yamamoto K."/>
            <person name="Hamaji T."/>
            <person name="Kawai-Toyooka H."/>
            <person name="Matsuzaki R."/>
            <person name="Takahashi F."/>
            <person name="Nishimura Y."/>
            <person name="Kawachi M."/>
            <person name="Noguchi H."/>
            <person name="Minakuchi Y."/>
            <person name="Umen J.G."/>
            <person name="Toyoda A."/>
            <person name="Nozaki H."/>
        </authorList>
    </citation>
    <scope>NUCLEOTIDE SEQUENCE</scope>
    <source>
        <strain evidence="2">NIES-3785</strain>
    </source>
</reference>
<feature type="region of interest" description="Disordered" evidence="1">
    <location>
        <begin position="120"/>
        <end position="168"/>
    </location>
</feature>
<gene>
    <name evidence="2" type="ORF">Vretimale_17595</name>
</gene>
<comment type="caution">
    <text evidence="2">The sequence shown here is derived from an EMBL/GenBank/DDBJ whole genome shotgun (WGS) entry which is preliminary data.</text>
</comment>
<accession>A0A8J4GTF4</accession>
<feature type="compositionally biased region" description="Gly residues" evidence="1">
    <location>
        <begin position="150"/>
        <end position="167"/>
    </location>
</feature>
<organism evidence="2 3">
    <name type="scientific">Volvox reticuliferus</name>
    <dbReference type="NCBI Taxonomy" id="1737510"/>
    <lineage>
        <taxon>Eukaryota</taxon>
        <taxon>Viridiplantae</taxon>
        <taxon>Chlorophyta</taxon>
        <taxon>core chlorophytes</taxon>
        <taxon>Chlorophyceae</taxon>
        <taxon>CS clade</taxon>
        <taxon>Chlamydomonadales</taxon>
        <taxon>Volvocaceae</taxon>
        <taxon>Volvox</taxon>
    </lineage>
</organism>
<feature type="compositionally biased region" description="Polar residues" evidence="1">
    <location>
        <begin position="363"/>
        <end position="379"/>
    </location>
</feature>
<evidence type="ECO:0000313" key="3">
    <source>
        <dbReference type="Proteomes" id="UP000722791"/>
    </source>
</evidence>
<proteinExistence type="predicted"/>
<dbReference type="AlphaFoldDB" id="A0A8J4GTF4"/>
<protein>
    <submittedName>
        <fullName evidence="2">Uncharacterized protein</fullName>
    </submittedName>
</protein>
<dbReference type="EMBL" id="BNCQ01000059">
    <property type="protein sequence ID" value="GIM14787.1"/>
    <property type="molecule type" value="Genomic_DNA"/>
</dbReference>
<evidence type="ECO:0000313" key="2">
    <source>
        <dbReference type="EMBL" id="GIM14787.1"/>
    </source>
</evidence>
<sequence>AAYTAAAMFVRDLKNGTQLQERLAGQYLPAFGIDVGAVRLLNLTAAEVLSAEAISGNPEDGVLAYLSCTLTASLTVELALPPSSFPSPSSSSSFTTTSTVLPSPPSRTAGIAAARQRLSMRGSVVSETSEGPAQMEEEEAAAGNADSSGVGLGALAGENPGGNGGDSEGVKVLLPYELQQLSLFIPMEDAEFSLQPAAPSPPLPLWTPAGLSSGGDDGDSNSRGYLEDGLRRVLPETMQHKTLPYKMSLQVADGTAGAVGAEARTDEGAVSHVVQKTASIHRATATMHALATAAADAYRHLSKMQARVHGSSSYSRQNTRLLQETTSCAATAAVLANVTPASSPSSAGAVPASPAAPPPPSSTQSGFGPVLSSSPPNVTCTTPALDETAIVLAELAGATAKILDMHREMADDITLSTTMFSQLEDKYDQYDKAALKAYTEMQGLATSALANATSGAQEILNLVDKTLEVEASNDDIIAAVRVLLHVALVSATSIFNRIILSPVVIISTLAESGVYNTTASDWQRLEECLMARDTNGGTPFYFQVV</sequence>
<name>A0A8J4GTF4_9CHLO</name>
<feature type="non-terminal residue" evidence="2">
    <location>
        <position position="1"/>
    </location>
</feature>
<feature type="region of interest" description="Disordered" evidence="1">
    <location>
        <begin position="85"/>
        <end position="107"/>
    </location>
</feature>
<feature type="compositionally biased region" description="Low complexity" evidence="1">
    <location>
        <begin position="340"/>
        <end position="353"/>
    </location>
</feature>
<feature type="compositionally biased region" description="Low complexity" evidence="1">
    <location>
        <begin position="85"/>
        <end position="101"/>
    </location>
</feature>
<dbReference type="Proteomes" id="UP000722791">
    <property type="component" value="Unassembled WGS sequence"/>
</dbReference>
<evidence type="ECO:0000256" key="1">
    <source>
        <dbReference type="SAM" id="MobiDB-lite"/>
    </source>
</evidence>
<feature type="region of interest" description="Disordered" evidence="1">
    <location>
        <begin position="340"/>
        <end position="379"/>
    </location>
</feature>